<evidence type="ECO:0000313" key="2">
    <source>
        <dbReference type="Proteomes" id="UP000515591"/>
    </source>
</evidence>
<gene>
    <name evidence="1" type="ORF">WP8S17C03_26290</name>
</gene>
<protein>
    <submittedName>
        <fullName evidence="1">Uncharacterized protein</fullName>
    </submittedName>
</protein>
<dbReference type="Proteomes" id="UP000515591">
    <property type="component" value="Chromosome"/>
</dbReference>
<name>A0A6S5RPH4_9GAMM</name>
<organism evidence="1 2">
    <name type="scientific">Metapseudomonas otitidis</name>
    <dbReference type="NCBI Taxonomy" id="319939"/>
    <lineage>
        <taxon>Bacteria</taxon>
        <taxon>Pseudomonadati</taxon>
        <taxon>Pseudomonadota</taxon>
        <taxon>Gammaproteobacteria</taxon>
        <taxon>Pseudomonadales</taxon>
        <taxon>Pseudomonadaceae</taxon>
        <taxon>Metapseudomonas</taxon>
    </lineage>
</organism>
<dbReference type="AlphaFoldDB" id="A0A6S5RPH4"/>
<sequence>MPAQQLFKTIRDELQNGAIIGGDKYQADIEALQPLVDQITLDSPVRLVSYQNHNGAHDITNAIEERVRYILGVRIRANDQQGRLQVNAHPHVQANYLTLFADTVDTGVPAPLEGNFRADVVLYKRCP</sequence>
<evidence type="ECO:0000313" key="1">
    <source>
        <dbReference type="EMBL" id="BBT16580.1"/>
    </source>
</evidence>
<accession>A0A6S5RPH4</accession>
<reference evidence="1 2" key="1">
    <citation type="submission" date="2019-12" db="EMBL/GenBank/DDBJ databases">
        <title>complete genome sequences of Pseudomonas otitidis str. WP8-S17-CRE-03 isolated from wastewater treatment plant effluent.</title>
        <authorList>
            <person name="Sekizuka T."/>
            <person name="Itokawa K."/>
            <person name="Yatsu K."/>
            <person name="Inamine Y."/>
            <person name="Kuroda M."/>
        </authorList>
    </citation>
    <scope>NUCLEOTIDE SEQUENCE [LARGE SCALE GENOMIC DNA]</scope>
    <source>
        <strain evidence="1 2">WP8-S17-CRE-03</strain>
    </source>
</reference>
<dbReference type="EMBL" id="AP022213">
    <property type="protein sequence ID" value="BBT16580.1"/>
    <property type="molecule type" value="Genomic_DNA"/>
</dbReference>
<dbReference type="RefSeq" id="WP_182852712.1">
    <property type="nucleotide sequence ID" value="NZ_AP022213.1"/>
</dbReference>
<proteinExistence type="predicted"/>